<evidence type="ECO:0000256" key="1">
    <source>
        <dbReference type="ARBA" id="ARBA00004651"/>
    </source>
</evidence>
<evidence type="ECO:0000256" key="5">
    <source>
        <dbReference type="ARBA" id="ARBA00022989"/>
    </source>
</evidence>
<organism evidence="9 10">
    <name type="scientific">Kibdelosporangium aridum</name>
    <dbReference type="NCBI Taxonomy" id="2030"/>
    <lineage>
        <taxon>Bacteria</taxon>
        <taxon>Bacillati</taxon>
        <taxon>Actinomycetota</taxon>
        <taxon>Actinomycetes</taxon>
        <taxon>Pseudonocardiales</taxon>
        <taxon>Pseudonocardiaceae</taxon>
        <taxon>Kibdelosporangium</taxon>
    </lineage>
</organism>
<feature type="transmembrane region" description="Helical" evidence="7">
    <location>
        <begin position="17"/>
        <end position="39"/>
    </location>
</feature>
<feature type="transmembrane region" description="Helical" evidence="7">
    <location>
        <begin position="246"/>
        <end position="269"/>
    </location>
</feature>
<evidence type="ECO:0000259" key="8">
    <source>
        <dbReference type="PROSITE" id="PS50928"/>
    </source>
</evidence>
<dbReference type="OrthoDB" id="6637947at2"/>
<dbReference type="Gene3D" id="1.10.3720.10">
    <property type="entry name" value="MetI-like"/>
    <property type="match status" value="1"/>
</dbReference>
<feature type="transmembrane region" description="Helical" evidence="7">
    <location>
        <begin position="83"/>
        <end position="106"/>
    </location>
</feature>
<proteinExistence type="inferred from homology"/>
<evidence type="ECO:0000313" key="10">
    <source>
        <dbReference type="Proteomes" id="UP000192674"/>
    </source>
</evidence>
<dbReference type="InterPro" id="IPR000515">
    <property type="entry name" value="MetI-like"/>
</dbReference>
<evidence type="ECO:0000256" key="6">
    <source>
        <dbReference type="ARBA" id="ARBA00023136"/>
    </source>
</evidence>
<feature type="transmembrane region" description="Helical" evidence="7">
    <location>
        <begin position="118"/>
        <end position="138"/>
    </location>
</feature>
<keyword evidence="2 7" id="KW-0813">Transport</keyword>
<feature type="domain" description="ABC transmembrane type-1" evidence="8">
    <location>
        <begin position="79"/>
        <end position="269"/>
    </location>
</feature>
<dbReference type="RefSeq" id="WP_033391857.1">
    <property type="nucleotide sequence ID" value="NZ_FWXV01000002.1"/>
</dbReference>
<dbReference type="AlphaFoldDB" id="A0A1Y5XN66"/>
<dbReference type="GO" id="GO:0005886">
    <property type="term" value="C:plasma membrane"/>
    <property type="evidence" value="ECO:0007669"/>
    <property type="project" value="UniProtKB-SubCell"/>
</dbReference>
<gene>
    <name evidence="9" type="ORF">SAMN05661093_03750</name>
</gene>
<evidence type="ECO:0000313" key="9">
    <source>
        <dbReference type="EMBL" id="SMD00036.1"/>
    </source>
</evidence>
<keyword evidence="5 7" id="KW-1133">Transmembrane helix</keyword>
<dbReference type="Pfam" id="PF12911">
    <property type="entry name" value="OppC_N"/>
    <property type="match status" value="1"/>
</dbReference>
<reference evidence="9 10" key="1">
    <citation type="submission" date="2017-04" db="EMBL/GenBank/DDBJ databases">
        <authorList>
            <person name="Afonso C.L."/>
            <person name="Miller P.J."/>
            <person name="Scott M.A."/>
            <person name="Spackman E."/>
            <person name="Goraichik I."/>
            <person name="Dimitrov K.M."/>
            <person name="Suarez D.L."/>
            <person name="Swayne D.E."/>
        </authorList>
    </citation>
    <scope>NUCLEOTIDE SEQUENCE [LARGE SCALE GENOMIC DNA]</scope>
    <source>
        <strain evidence="9 10">DSM 43828</strain>
    </source>
</reference>
<feature type="transmembrane region" description="Helical" evidence="7">
    <location>
        <begin position="200"/>
        <end position="226"/>
    </location>
</feature>
<keyword evidence="10" id="KW-1185">Reference proteome</keyword>
<evidence type="ECO:0000256" key="7">
    <source>
        <dbReference type="RuleBase" id="RU363032"/>
    </source>
</evidence>
<feature type="transmembrane region" description="Helical" evidence="7">
    <location>
        <begin position="144"/>
        <end position="161"/>
    </location>
</feature>
<dbReference type="InterPro" id="IPR035906">
    <property type="entry name" value="MetI-like_sf"/>
</dbReference>
<dbReference type="CDD" id="cd06261">
    <property type="entry name" value="TM_PBP2"/>
    <property type="match status" value="1"/>
</dbReference>
<dbReference type="PANTHER" id="PTHR43386">
    <property type="entry name" value="OLIGOPEPTIDE TRANSPORT SYSTEM PERMEASE PROTEIN APPC"/>
    <property type="match status" value="1"/>
</dbReference>
<comment type="similarity">
    <text evidence="7">Belongs to the binding-protein-dependent transport system permease family.</text>
</comment>
<dbReference type="GO" id="GO:0055085">
    <property type="term" value="P:transmembrane transport"/>
    <property type="evidence" value="ECO:0007669"/>
    <property type="project" value="InterPro"/>
</dbReference>
<evidence type="ECO:0000256" key="3">
    <source>
        <dbReference type="ARBA" id="ARBA00022475"/>
    </source>
</evidence>
<dbReference type="Pfam" id="PF00528">
    <property type="entry name" value="BPD_transp_1"/>
    <property type="match status" value="1"/>
</dbReference>
<evidence type="ECO:0000256" key="4">
    <source>
        <dbReference type="ARBA" id="ARBA00022692"/>
    </source>
</evidence>
<dbReference type="Proteomes" id="UP000192674">
    <property type="component" value="Unassembled WGS sequence"/>
</dbReference>
<sequence>MTGPTTRRLKVFRRNKLAVVGITMLGLLILFCFAGPLVYHTEQVLTSLQNSKLEPGVNGHPLGTDDLGYDLLGRLMLGGQTSLIIGLCAGVLATMIGTLWGTIAGYAGGWVDAVMMRIVDAGIAIPALFLLVVAAAIATPSVPMLILVIGLVSWLVPARLMRAESIALRSRAYVESMRVMGGGSVRAIGKHIIPNAIGTVIVNVTFQIADAVLLVAYVSFLGLGIPPPAANWGGMLSDGLTYAHDGAWWLILPPGLLIVMTVCAFNFIGDGLRDAFDVRFEGR</sequence>
<comment type="subcellular location">
    <subcellularLocation>
        <location evidence="1 7">Cell membrane</location>
        <topology evidence="1 7">Multi-pass membrane protein</topology>
    </subcellularLocation>
</comment>
<evidence type="ECO:0000256" key="2">
    <source>
        <dbReference type="ARBA" id="ARBA00022448"/>
    </source>
</evidence>
<dbReference type="InterPro" id="IPR025966">
    <property type="entry name" value="OppC_N"/>
</dbReference>
<name>A0A1Y5XN66_KIBAR</name>
<keyword evidence="3" id="KW-1003">Cell membrane</keyword>
<accession>A0A1Y5XN66</accession>
<dbReference type="PROSITE" id="PS50928">
    <property type="entry name" value="ABC_TM1"/>
    <property type="match status" value="1"/>
</dbReference>
<keyword evidence="4 7" id="KW-0812">Transmembrane</keyword>
<dbReference type="PANTHER" id="PTHR43386:SF1">
    <property type="entry name" value="D,D-DIPEPTIDE TRANSPORT SYSTEM PERMEASE PROTEIN DDPC-RELATED"/>
    <property type="match status" value="1"/>
</dbReference>
<dbReference type="InterPro" id="IPR050366">
    <property type="entry name" value="BP-dependent_transpt_permease"/>
</dbReference>
<protein>
    <submittedName>
        <fullName evidence="9">Peptide/nickel transport system permease protein</fullName>
    </submittedName>
</protein>
<dbReference type="SUPFAM" id="SSF161098">
    <property type="entry name" value="MetI-like"/>
    <property type="match status" value="1"/>
</dbReference>
<keyword evidence="6 7" id="KW-0472">Membrane</keyword>
<dbReference type="EMBL" id="FWXV01000002">
    <property type="protein sequence ID" value="SMD00036.1"/>
    <property type="molecule type" value="Genomic_DNA"/>
</dbReference>